<keyword evidence="4" id="KW-1185">Reference proteome</keyword>
<dbReference type="EMBL" id="JAHZIJ010000028">
    <property type="protein sequence ID" value="MBW7477633.1"/>
    <property type="molecule type" value="Genomic_DNA"/>
</dbReference>
<evidence type="ECO:0000256" key="2">
    <source>
        <dbReference type="SAM" id="SignalP"/>
    </source>
</evidence>
<evidence type="ECO:0000313" key="3">
    <source>
        <dbReference type="EMBL" id="MBW7477633.1"/>
    </source>
</evidence>
<proteinExistence type="predicted"/>
<evidence type="ECO:0000313" key="4">
    <source>
        <dbReference type="Proteomes" id="UP000812277"/>
    </source>
</evidence>
<accession>A0ABS7DCH2</accession>
<name>A0ABS7DCH2_9BACL</name>
<reference evidence="3 4" key="1">
    <citation type="submission" date="2021-07" db="EMBL/GenBank/DDBJ databases">
        <title>Paenibacillus radiodurans sp. nov., isolated from the southeastern edge of Tengger Desert.</title>
        <authorList>
            <person name="Zhang G."/>
        </authorList>
    </citation>
    <scope>NUCLEOTIDE SEQUENCE [LARGE SCALE GENOMIC DNA]</scope>
    <source>
        <strain evidence="3 4">DT7-4</strain>
    </source>
</reference>
<feature type="signal peptide" evidence="2">
    <location>
        <begin position="1"/>
        <end position="29"/>
    </location>
</feature>
<dbReference type="RefSeq" id="WP_219874986.1">
    <property type="nucleotide sequence ID" value="NZ_JAHZIJ010000028.1"/>
</dbReference>
<keyword evidence="2" id="KW-0732">Signal</keyword>
<feature type="compositionally biased region" description="Low complexity" evidence="1">
    <location>
        <begin position="33"/>
        <end position="46"/>
    </location>
</feature>
<evidence type="ECO:0000256" key="1">
    <source>
        <dbReference type="SAM" id="MobiDB-lite"/>
    </source>
</evidence>
<gene>
    <name evidence="3" type="ORF">K0T92_23205</name>
</gene>
<feature type="chain" id="PRO_5045993736" evidence="2">
    <location>
        <begin position="30"/>
        <end position="66"/>
    </location>
</feature>
<protein>
    <submittedName>
        <fullName evidence="3">Uncharacterized protein</fullName>
    </submittedName>
</protein>
<feature type="region of interest" description="Disordered" evidence="1">
    <location>
        <begin position="33"/>
        <end position="66"/>
    </location>
</feature>
<dbReference type="PROSITE" id="PS51257">
    <property type="entry name" value="PROKAR_LIPOPROTEIN"/>
    <property type="match status" value="1"/>
</dbReference>
<comment type="caution">
    <text evidence="3">The sequence shown here is derived from an EMBL/GenBank/DDBJ whole genome shotgun (WGS) entry which is preliminary data.</text>
</comment>
<organism evidence="3 4">
    <name type="scientific">Paenibacillus oenotherae</name>
    <dbReference type="NCBI Taxonomy" id="1435645"/>
    <lineage>
        <taxon>Bacteria</taxon>
        <taxon>Bacillati</taxon>
        <taxon>Bacillota</taxon>
        <taxon>Bacilli</taxon>
        <taxon>Bacillales</taxon>
        <taxon>Paenibacillaceae</taxon>
        <taxon>Paenibacillus</taxon>
    </lineage>
</organism>
<dbReference type="Proteomes" id="UP000812277">
    <property type="component" value="Unassembled WGS sequence"/>
</dbReference>
<sequence>MERKNTFKRWSTLLLTAVLSITLLMSASACMNDSNSNGNNNGEVDNTAPIVTPAEPDVNINTDSTQ</sequence>